<organism evidence="1">
    <name type="scientific">marine sediment metagenome</name>
    <dbReference type="NCBI Taxonomy" id="412755"/>
    <lineage>
        <taxon>unclassified sequences</taxon>
        <taxon>metagenomes</taxon>
        <taxon>ecological metagenomes</taxon>
    </lineage>
</organism>
<dbReference type="Gene3D" id="3.40.50.11660">
    <property type="entry name" value="Glycosyl transferase family 10, C-terminal domain"/>
    <property type="match status" value="1"/>
</dbReference>
<evidence type="ECO:0008006" key="2">
    <source>
        <dbReference type="Google" id="ProtNLM"/>
    </source>
</evidence>
<feature type="non-terminal residue" evidence="1">
    <location>
        <position position="129"/>
    </location>
</feature>
<dbReference type="InterPro" id="IPR038577">
    <property type="entry name" value="GT10-like_C_sf"/>
</dbReference>
<protein>
    <recommendedName>
        <fullName evidence="2">Exostosin GT47 domain-containing protein</fullName>
    </recommendedName>
</protein>
<dbReference type="EMBL" id="BARS01042143">
    <property type="protein sequence ID" value="GAG39815.1"/>
    <property type="molecule type" value="Genomic_DNA"/>
</dbReference>
<accession>X0X9R7</accession>
<name>X0X9R7_9ZZZZ</name>
<gene>
    <name evidence="1" type="ORF">S01H1_63984</name>
</gene>
<dbReference type="SUPFAM" id="SSF53756">
    <property type="entry name" value="UDP-Glycosyltransferase/glycogen phosphorylase"/>
    <property type="match status" value="1"/>
</dbReference>
<proteinExistence type="predicted"/>
<evidence type="ECO:0000313" key="1">
    <source>
        <dbReference type="EMBL" id="GAG39815.1"/>
    </source>
</evidence>
<sequence>MESKVTALAPYRFSIVVESVRMPGYFSEKLIDCLSVGTTPIYYGAPDIATWFPNLAIVQFKTGADLKMILRNLPDLAKKPETRAEALAIALTLRCSEDRIYHHYRGLWENDDERKKRRSDLRKAGRADN</sequence>
<comment type="caution">
    <text evidence="1">The sequence shown here is derived from an EMBL/GenBank/DDBJ whole genome shotgun (WGS) entry which is preliminary data.</text>
</comment>
<reference evidence="1" key="1">
    <citation type="journal article" date="2014" name="Front. Microbiol.">
        <title>High frequency of phylogenetically diverse reductive dehalogenase-homologous genes in deep subseafloor sedimentary metagenomes.</title>
        <authorList>
            <person name="Kawai M."/>
            <person name="Futagami T."/>
            <person name="Toyoda A."/>
            <person name="Takaki Y."/>
            <person name="Nishi S."/>
            <person name="Hori S."/>
            <person name="Arai W."/>
            <person name="Tsubouchi T."/>
            <person name="Morono Y."/>
            <person name="Uchiyama I."/>
            <person name="Ito T."/>
            <person name="Fujiyama A."/>
            <person name="Inagaki F."/>
            <person name="Takami H."/>
        </authorList>
    </citation>
    <scope>NUCLEOTIDE SEQUENCE</scope>
    <source>
        <strain evidence="1">Expedition CK06-06</strain>
    </source>
</reference>
<dbReference type="AlphaFoldDB" id="X0X9R7"/>